<protein>
    <recommendedName>
        <fullName evidence="4">Transmembrane protein</fullName>
    </recommendedName>
</protein>
<gene>
    <name evidence="2" type="ORF">MtrunA17_Chr7g0216461</name>
</gene>
<comment type="caution">
    <text evidence="2">The sequence shown here is derived from an EMBL/GenBank/DDBJ whole genome shotgun (WGS) entry which is preliminary data.</text>
</comment>
<dbReference type="Gramene" id="rna38256">
    <property type="protein sequence ID" value="RHN44167.1"/>
    <property type="gene ID" value="gene38256"/>
</dbReference>
<keyword evidence="1" id="KW-1133">Transmembrane helix</keyword>
<evidence type="ECO:0008006" key="4">
    <source>
        <dbReference type="Google" id="ProtNLM"/>
    </source>
</evidence>
<evidence type="ECO:0000256" key="1">
    <source>
        <dbReference type="SAM" id="Phobius"/>
    </source>
</evidence>
<dbReference type="Proteomes" id="UP000265566">
    <property type="component" value="Chromosome 7"/>
</dbReference>
<evidence type="ECO:0000313" key="3">
    <source>
        <dbReference type="Proteomes" id="UP000265566"/>
    </source>
</evidence>
<keyword evidence="1" id="KW-0472">Membrane</keyword>
<name>A0A396GZV0_MEDTR</name>
<accession>A0A396GZV0</accession>
<keyword evidence="1" id="KW-0812">Transmembrane</keyword>
<organism evidence="2 3">
    <name type="scientific">Medicago truncatula</name>
    <name type="common">Barrel medic</name>
    <name type="synonym">Medicago tribuloides</name>
    <dbReference type="NCBI Taxonomy" id="3880"/>
    <lineage>
        <taxon>Eukaryota</taxon>
        <taxon>Viridiplantae</taxon>
        <taxon>Streptophyta</taxon>
        <taxon>Embryophyta</taxon>
        <taxon>Tracheophyta</taxon>
        <taxon>Spermatophyta</taxon>
        <taxon>Magnoliopsida</taxon>
        <taxon>eudicotyledons</taxon>
        <taxon>Gunneridae</taxon>
        <taxon>Pentapetalae</taxon>
        <taxon>rosids</taxon>
        <taxon>fabids</taxon>
        <taxon>Fabales</taxon>
        <taxon>Fabaceae</taxon>
        <taxon>Papilionoideae</taxon>
        <taxon>50 kb inversion clade</taxon>
        <taxon>NPAAA clade</taxon>
        <taxon>Hologalegina</taxon>
        <taxon>IRL clade</taxon>
        <taxon>Trifolieae</taxon>
        <taxon>Medicago</taxon>
    </lineage>
</organism>
<dbReference type="AlphaFoldDB" id="A0A396GZV0"/>
<evidence type="ECO:0000313" key="2">
    <source>
        <dbReference type="EMBL" id="RHN44167.1"/>
    </source>
</evidence>
<proteinExistence type="predicted"/>
<feature type="transmembrane region" description="Helical" evidence="1">
    <location>
        <begin position="7"/>
        <end position="33"/>
    </location>
</feature>
<dbReference type="EMBL" id="PSQE01000007">
    <property type="protein sequence ID" value="RHN44167.1"/>
    <property type="molecule type" value="Genomic_DNA"/>
</dbReference>
<reference evidence="3" key="1">
    <citation type="journal article" date="2018" name="Nat. Plants">
        <title>Whole-genome landscape of Medicago truncatula symbiotic genes.</title>
        <authorList>
            <person name="Pecrix Y."/>
            <person name="Staton S.E."/>
            <person name="Sallet E."/>
            <person name="Lelandais-Briere C."/>
            <person name="Moreau S."/>
            <person name="Carrere S."/>
            <person name="Blein T."/>
            <person name="Jardinaud M.F."/>
            <person name="Latrasse D."/>
            <person name="Zouine M."/>
            <person name="Zahm M."/>
            <person name="Kreplak J."/>
            <person name="Mayjonade B."/>
            <person name="Satge C."/>
            <person name="Perez M."/>
            <person name="Cauet S."/>
            <person name="Marande W."/>
            <person name="Chantry-Darmon C."/>
            <person name="Lopez-Roques C."/>
            <person name="Bouchez O."/>
            <person name="Berard A."/>
            <person name="Debelle F."/>
            <person name="Munos S."/>
            <person name="Bendahmane A."/>
            <person name="Berges H."/>
            <person name="Niebel A."/>
            <person name="Buitink J."/>
            <person name="Frugier F."/>
            <person name="Benhamed M."/>
            <person name="Crespi M."/>
            <person name="Gouzy J."/>
            <person name="Gamas P."/>
        </authorList>
    </citation>
    <scope>NUCLEOTIDE SEQUENCE [LARGE SCALE GENOMIC DNA]</scope>
    <source>
        <strain evidence="3">cv. Jemalong A17</strain>
    </source>
</reference>
<sequence length="60" mass="7040">MNLKMDILFSVLSILFVESSIFNLIVPLTTYLINLIYFTSLYKEEFYTNFKAFKICVSIS</sequence>